<evidence type="ECO:0000313" key="8">
    <source>
        <dbReference type="EMBL" id="KAK8756342.1"/>
    </source>
</evidence>
<accession>A0AAQ4D1K2</accession>
<gene>
    <name evidence="8" type="ORF">V5799_000959</name>
</gene>
<comment type="subcellular location">
    <subcellularLocation>
        <location evidence="1">Membrane</location>
        <topology evidence="1">Multi-pass membrane protein</topology>
    </subcellularLocation>
</comment>
<feature type="domain" description="Major facilitator superfamily (MFS) profile" evidence="7">
    <location>
        <begin position="54"/>
        <end position="185"/>
    </location>
</feature>
<reference evidence="8 9" key="1">
    <citation type="journal article" date="2023" name="Arcadia Sci">
        <title>De novo assembly of a long-read Amblyomma americanum tick genome.</title>
        <authorList>
            <person name="Chou S."/>
            <person name="Poskanzer K.E."/>
            <person name="Rollins M."/>
            <person name="Thuy-Boun P.S."/>
        </authorList>
    </citation>
    <scope>NUCLEOTIDE SEQUENCE [LARGE SCALE GENOMIC DNA]</scope>
    <source>
        <strain evidence="8">F_SG_1</strain>
        <tissue evidence="8">Salivary glands</tissue>
    </source>
</reference>
<feature type="non-terminal residue" evidence="8">
    <location>
        <position position="185"/>
    </location>
</feature>
<keyword evidence="3 6" id="KW-0812">Transmembrane</keyword>
<dbReference type="Proteomes" id="UP001321473">
    <property type="component" value="Unassembled WGS sequence"/>
</dbReference>
<proteinExistence type="predicted"/>
<keyword evidence="2" id="KW-0813">Transport</keyword>
<dbReference type="SUPFAM" id="SSF103473">
    <property type="entry name" value="MFS general substrate transporter"/>
    <property type="match status" value="1"/>
</dbReference>
<feature type="transmembrane region" description="Helical" evidence="6">
    <location>
        <begin position="52"/>
        <end position="70"/>
    </location>
</feature>
<comment type="caution">
    <text evidence="8">The sequence shown here is derived from an EMBL/GenBank/DDBJ whole genome shotgun (WGS) entry which is preliminary data.</text>
</comment>
<evidence type="ECO:0000256" key="2">
    <source>
        <dbReference type="ARBA" id="ARBA00022448"/>
    </source>
</evidence>
<evidence type="ECO:0000256" key="1">
    <source>
        <dbReference type="ARBA" id="ARBA00004141"/>
    </source>
</evidence>
<dbReference type="GO" id="GO:0016020">
    <property type="term" value="C:membrane"/>
    <property type="evidence" value="ECO:0007669"/>
    <property type="project" value="UniProtKB-SubCell"/>
</dbReference>
<dbReference type="PROSITE" id="PS50850">
    <property type="entry name" value="MFS"/>
    <property type="match status" value="1"/>
</dbReference>
<dbReference type="InterPro" id="IPR020846">
    <property type="entry name" value="MFS_dom"/>
</dbReference>
<dbReference type="InterPro" id="IPR050930">
    <property type="entry name" value="MFS_Vesicular_Transporter"/>
</dbReference>
<keyword evidence="4 6" id="KW-1133">Transmembrane helix</keyword>
<dbReference type="PANTHER" id="PTHR23506">
    <property type="entry name" value="GH10249P"/>
    <property type="match status" value="1"/>
</dbReference>
<dbReference type="GO" id="GO:0022857">
    <property type="term" value="F:transmembrane transporter activity"/>
    <property type="evidence" value="ECO:0007669"/>
    <property type="project" value="InterPro"/>
</dbReference>
<feature type="transmembrane region" description="Helical" evidence="6">
    <location>
        <begin position="120"/>
        <end position="141"/>
    </location>
</feature>
<dbReference type="AlphaFoldDB" id="A0AAQ4D1K2"/>
<evidence type="ECO:0000256" key="4">
    <source>
        <dbReference type="ARBA" id="ARBA00022989"/>
    </source>
</evidence>
<evidence type="ECO:0000256" key="3">
    <source>
        <dbReference type="ARBA" id="ARBA00022692"/>
    </source>
</evidence>
<keyword evidence="9" id="KW-1185">Reference proteome</keyword>
<evidence type="ECO:0000256" key="5">
    <source>
        <dbReference type="ARBA" id="ARBA00023136"/>
    </source>
</evidence>
<evidence type="ECO:0000313" key="9">
    <source>
        <dbReference type="Proteomes" id="UP001321473"/>
    </source>
</evidence>
<dbReference type="EMBL" id="JARKHS020036306">
    <property type="protein sequence ID" value="KAK8756342.1"/>
    <property type="molecule type" value="Genomic_DNA"/>
</dbReference>
<feature type="transmembrane region" description="Helical" evidence="6">
    <location>
        <begin position="147"/>
        <end position="168"/>
    </location>
</feature>
<name>A0AAQ4D1K2_AMBAM</name>
<dbReference type="Gene3D" id="1.20.1250.20">
    <property type="entry name" value="MFS general substrate transporter like domains"/>
    <property type="match status" value="1"/>
</dbReference>
<dbReference type="Pfam" id="PF07690">
    <property type="entry name" value="MFS_1"/>
    <property type="match status" value="1"/>
</dbReference>
<protein>
    <recommendedName>
        <fullName evidence="7">Major facilitator superfamily (MFS) profile domain-containing protein</fullName>
    </recommendedName>
</protein>
<dbReference type="InterPro" id="IPR011701">
    <property type="entry name" value="MFS"/>
</dbReference>
<dbReference type="InterPro" id="IPR036259">
    <property type="entry name" value="MFS_trans_sf"/>
</dbReference>
<sequence length="185" mass="20154">MDTKEAVFWSSYSAVATPTIQEEIFVQRSAPSRAWFANSESAKLPKITKKQWLMIGLVYLGNFCAAMSFSLQAPFFPKKATEKGATPTEYGLIFSSFYFTIFLIAPVYGKLVALVRPNLMLNGGFSLTCVCVVLFGFLNLVPGGKMFVALAFVIRILEGLGAAAYITASSTIVMSEFPGRIGTVL</sequence>
<evidence type="ECO:0000256" key="6">
    <source>
        <dbReference type="SAM" id="Phobius"/>
    </source>
</evidence>
<organism evidence="8 9">
    <name type="scientific">Amblyomma americanum</name>
    <name type="common">Lone star tick</name>
    <dbReference type="NCBI Taxonomy" id="6943"/>
    <lineage>
        <taxon>Eukaryota</taxon>
        <taxon>Metazoa</taxon>
        <taxon>Ecdysozoa</taxon>
        <taxon>Arthropoda</taxon>
        <taxon>Chelicerata</taxon>
        <taxon>Arachnida</taxon>
        <taxon>Acari</taxon>
        <taxon>Parasitiformes</taxon>
        <taxon>Ixodida</taxon>
        <taxon>Ixodoidea</taxon>
        <taxon>Ixodidae</taxon>
        <taxon>Amblyomminae</taxon>
        <taxon>Amblyomma</taxon>
    </lineage>
</organism>
<evidence type="ECO:0000259" key="7">
    <source>
        <dbReference type="PROSITE" id="PS50850"/>
    </source>
</evidence>
<keyword evidence="5 6" id="KW-0472">Membrane</keyword>
<dbReference type="PANTHER" id="PTHR23506:SF26">
    <property type="entry name" value="MFS-TYPE TRANSPORTER SLC18B1"/>
    <property type="match status" value="1"/>
</dbReference>
<feature type="transmembrane region" description="Helical" evidence="6">
    <location>
        <begin position="90"/>
        <end position="108"/>
    </location>
</feature>